<evidence type="ECO:0000259" key="3">
    <source>
        <dbReference type="PROSITE" id="PS51127"/>
    </source>
</evidence>
<dbReference type="PROSITE" id="PS50194">
    <property type="entry name" value="FILAMIN_REPEAT"/>
    <property type="match status" value="1"/>
</dbReference>
<name>A0AAN1FM98_9VIBR</name>
<dbReference type="SMART" id="SM00634">
    <property type="entry name" value="BID_1"/>
    <property type="match status" value="3"/>
</dbReference>
<accession>A0AAN1FM98</accession>
<dbReference type="EMBL" id="CP018309">
    <property type="protein sequence ID" value="ASI91539.1"/>
    <property type="molecule type" value="Genomic_DNA"/>
</dbReference>
<sequence>MKILAWKGVLKLAVVCLVLALAMTGCNNDSDENTTSSYTQTLSYNLTNTTNNTTLSNLELSFLFDVTNQSQNFSVAVTDASGRNIAGYKDGNAYQNNIALVPTSGIVPLSISISNLSNSSNSTATMTVIAHGQGFFSNSQRFDLAQNTIVGVSWIEVTPKDSVDDVATSFAEQNLTLSGSTISSTIKIATPIKAAATSGGNILDGASASLTIPAGTSLLGENGTTFEPVGTVIASVMVFSADPKMVANTSNNPLYLFPGGLSPESLTGDLPAGVEASGTTFLSAGFVAIELVDSVGNQVSGFQGGNVELSFEVPKSTTNPETGVALSINDLSIPLWSYTDSTGIWRYEGDAPIVGENTNTFTISKEIKHLSYYNLDWYRSNRCKLEVDVVDLNGNPNNQKLRLSFAKEGGGWAYKPSGWGPNPEKLEINRVPAFAGHFDLLDNQGNSLLASVEVDGQITEVADGENGLNLADFCFGVSTDSTKSLKATLNVTNPPRISLQPNLTLVCPLNSDNTQTATSGRFYLYSGYSYETSGELTSDALALDNLVEDALYRLYYYGDQTWGQVEFTATDGLSNIQLISLSPCDKVDQTINTRLVCLDDQQTVVRYKAAPLANYWMYNRDYSQYLWGTVNEEGTIQESRAVDTVQYQGSAYVRLDDRYYWGTRKTVTANESQPIEFDISLPSDHAFCTEELTIDYNNTSMSASSLSELADGSSTITITVQERDQFGTARTENSGELKLTATPDLGVSITDPQSNGDGTYTALISSSKVQSVSITGAIDSNALTASVALSFTPVVDIANSTWSLSQSSAAADGTTSLTATLQLIDTEGNNYTSSAGTLALTLPANLSASPVTDHQDGTYSFSMTSVTAENYEIEATLQATSITQKVSVSFTAAIDLSSSTVEANVDTVDADGSSVSTITVTLKDYAGNAFIPSSESVTITPSGSASSSAVHDSGNGIYTSNVTSTNSGTESFTAKLGSQTLGSTSIEFIPVFSVSNSSFSLSSQSIDADGSTASIATVVLRDYANELFVPSSGGATLSHTGTATVPTLSHDGNGTYTSSITSTTAGNVSITASYSSQDINTLSITFNNTGASADTSTVALAVSAMDIDDSTTVTVTLKDASNQSYGQSGGLLSLDSTPSGLSFTNVTDNNDGSYSASISASSVGSYTVLADVGGLTLTASPSIAITQVDATATSLSADNLSQNVGASTNITLSVRQSDNSLVGHGNHNVSVTGFIIDLGLISVQTTDNDDGTYTIGVTCVSGYAVAQSIDVSVDSVNVDSLSVICNNI</sequence>
<dbReference type="RefSeq" id="WP_088877693.1">
    <property type="nucleotide sequence ID" value="NZ_CP018309.1"/>
</dbReference>
<keyword evidence="2" id="KW-0732">Signal</keyword>
<dbReference type="InterPro" id="IPR013783">
    <property type="entry name" value="Ig-like_fold"/>
</dbReference>
<dbReference type="Pfam" id="PF09134">
    <property type="entry name" value="Invasin_D3"/>
    <property type="match status" value="5"/>
</dbReference>
<gene>
    <name evidence="4" type="ORF">BSZ05_16935</name>
    <name evidence="5" type="ORF">BSZ05_26345</name>
</gene>
<feature type="chain" id="PRO_5042793339" description="Big-1 domain-containing protein" evidence="2">
    <location>
        <begin position="28"/>
        <end position="1288"/>
    </location>
</feature>
<evidence type="ECO:0000313" key="5">
    <source>
        <dbReference type="EMBL" id="ASI93257.1"/>
    </source>
</evidence>
<feature type="domain" description="Big-1" evidence="3">
    <location>
        <begin position="799"/>
        <end position="891"/>
    </location>
</feature>
<dbReference type="InterPro" id="IPR015217">
    <property type="entry name" value="Invasin_dom_3"/>
</dbReference>
<evidence type="ECO:0000313" key="6">
    <source>
        <dbReference type="Proteomes" id="UP000197092"/>
    </source>
</evidence>
<dbReference type="InterPro" id="IPR017868">
    <property type="entry name" value="Filamin/ABP280_repeat-like"/>
</dbReference>
<feature type="signal peptide" evidence="2">
    <location>
        <begin position="1"/>
        <end position="27"/>
    </location>
</feature>
<dbReference type="PROSITE" id="PS51257">
    <property type="entry name" value="PROKAR_LIPOPROTEIN"/>
    <property type="match status" value="1"/>
</dbReference>
<reference evidence="5" key="2">
    <citation type="journal article" date="2018" name="BMC Genomics">
        <title>Comparative genomic analysis reveals the evolution and environmental adaptation strategies of vibrios.</title>
        <authorList>
            <person name="Lin H."/>
            <person name="Yu M."/>
            <person name="Wang X."/>
            <person name="Zhang X.H."/>
        </authorList>
    </citation>
    <scope>NUCLEOTIDE SEQUENCE</scope>
    <source>
        <strain evidence="5">QT6D1</strain>
    </source>
</reference>
<dbReference type="KEGG" id="vsh:BSZ05_16935"/>
<organism evidence="5 6">
    <name type="scientific">Vibrio mediterranei</name>
    <dbReference type="NCBI Taxonomy" id="689"/>
    <lineage>
        <taxon>Bacteria</taxon>
        <taxon>Pseudomonadati</taxon>
        <taxon>Pseudomonadota</taxon>
        <taxon>Gammaproteobacteria</taxon>
        <taxon>Vibrionales</taxon>
        <taxon>Vibrionaceae</taxon>
        <taxon>Vibrio</taxon>
    </lineage>
</organism>
<dbReference type="KEGG" id="vsh:BSZ05_26345"/>
<reference evidence="6" key="1">
    <citation type="submission" date="2016-12" db="EMBL/GenBank/DDBJ databases">
        <title>Comparative genomic analysis reveals the diversity, evolution, and environmental adaptation strategies of the genus Vibrio.</title>
        <authorList>
            <person name="Lin H."/>
            <person name="Wang X."/>
            <person name="Zhang X.-H."/>
        </authorList>
    </citation>
    <scope>NUCLEOTIDE SEQUENCE [LARGE SCALE GENOMIC DNA]</scope>
    <source>
        <strain evidence="6">QT6D1</strain>
    </source>
</reference>
<dbReference type="EMBL" id="CP018309">
    <property type="protein sequence ID" value="ASI93257.1"/>
    <property type="molecule type" value="Genomic_DNA"/>
</dbReference>
<comment type="similarity">
    <text evidence="1">Belongs to the intimin/invasin family.</text>
</comment>
<evidence type="ECO:0000256" key="2">
    <source>
        <dbReference type="SAM" id="SignalP"/>
    </source>
</evidence>
<evidence type="ECO:0000313" key="4">
    <source>
        <dbReference type="EMBL" id="ASI91539.1"/>
    </source>
</evidence>
<evidence type="ECO:0000256" key="1">
    <source>
        <dbReference type="ARBA" id="ARBA00010116"/>
    </source>
</evidence>
<dbReference type="SUPFAM" id="SSF49373">
    <property type="entry name" value="Invasin/intimin cell-adhesion fragments"/>
    <property type="match status" value="5"/>
</dbReference>
<protein>
    <recommendedName>
        <fullName evidence="3">Big-1 domain-containing protein</fullName>
    </recommendedName>
</protein>
<proteinExistence type="inferred from homology"/>
<dbReference type="InterPro" id="IPR003344">
    <property type="entry name" value="Big_1_dom"/>
</dbReference>
<dbReference type="PROSITE" id="PS51127">
    <property type="entry name" value="BIG1"/>
    <property type="match status" value="1"/>
</dbReference>
<dbReference type="Proteomes" id="UP000197092">
    <property type="component" value="Chromosome 2"/>
</dbReference>
<dbReference type="InterPro" id="IPR008964">
    <property type="entry name" value="Invasin/intimin_cell_adhesion"/>
</dbReference>
<dbReference type="Gene3D" id="2.60.40.10">
    <property type="entry name" value="Immunoglobulins"/>
    <property type="match status" value="5"/>
</dbReference>